<evidence type="ECO:0000256" key="4">
    <source>
        <dbReference type="ARBA" id="ARBA00022692"/>
    </source>
</evidence>
<dbReference type="AlphaFoldDB" id="A0A1P8AJ43"/>
<proteinExistence type="inferred from homology"/>
<geneLocation type="mitochondrion" evidence="11"/>
<dbReference type="GeneID" id="31079906"/>
<comment type="similarity">
    <text evidence="2">Belongs to the complex I subunit 4L family.</text>
</comment>
<evidence type="ECO:0000256" key="7">
    <source>
        <dbReference type="ARBA" id="ARBA00023027"/>
    </source>
</evidence>
<dbReference type="GO" id="GO:0016020">
    <property type="term" value="C:membrane"/>
    <property type="evidence" value="ECO:0007669"/>
    <property type="project" value="UniProtKB-SubCell"/>
</dbReference>
<keyword evidence="11" id="KW-0496">Mitochondrion</keyword>
<keyword evidence="5" id="KW-1278">Translocase</keyword>
<gene>
    <name evidence="11" type="primary">ND4L</name>
</gene>
<evidence type="ECO:0000256" key="6">
    <source>
        <dbReference type="ARBA" id="ARBA00022989"/>
    </source>
</evidence>
<keyword evidence="6 10" id="KW-1133">Transmembrane helix</keyword>
<keyword evidence="4 10" id="KW-0812">Transmembrane</keyword>
<feature type="transmembrane region" description="Helical" evidence="10">
    <location>
        <begin position="6"/>
        <end position="27"/>
    </location>
</feature>
<feature type="transmembrane region" description="Helical" evidence="10">
    <location>
        <begin position="34"/>
        <end position="56"/>
    </location>
</feature>
<feature type="transmembrane region" description="Helical" evidence="10">
    <location>
        <begin position="62"/>
        <end position="88"/>
    </location>
</feature>
<dbReference type="EMBL" id="KU559010">
    <property type="protein sequence ID" value="AMZ00195.1"/>
    <property type="molecule type" value="Genomic_DNA"/>
</dbReference>
<evidence type="ECO:0000256" key="2">
    <source>
        <dbReference type="ARBA" id="ARBA00010519"/>
    </source>
</evidence>
<evidence type="ECO:0000256" key="9">
    <source>
        <dbReference type="ARBA" id="ARBA00031586"/>
    </source>
</evidence>
<evidence type="ECO:0000256" key="10">
    <source>
        <dbReference type="SAM" id="Phobius"/>
    </source>
</evidence>
<evidence type="ECO:0000313" key="11">
    <source>
        <dbReference type="EMBL" id="AMZ00195.1"/>
    </source>
</evidence>
<dbReference type="CTD" id="4539"/>
<protein>
    <recommendedName>
        <fullName evidence="3">NADH-ubiquinone oxidoreductase chain 4L</fullName>
    </recommendedName>
    <alternativeName>
        <fullName evidence="9">NADH dehydrogenase subunit 4L</fullName>
    </alternativeName>
</protein>
<sequence>MEGLSSVFVFVDGFVCCFMLVLGVVCVTFQRHSFLGILLGFEILGLTMFYCFFIFWGGMQSLVGFGLVFLCVEVCVVCVSLSLMVSLVKSVGNDPIMSVVLAM</sequence>
<accession>A0A1P8AJ43</accession>
<keyword evidence="7" id="KW-0520">NAD</keyword>
<dbReference type="Gene3D" id="1.10.287.3510">
    <property type="match status" value="1"/>
</dbReference>
<dbReference type="InterPro" id="IPR039428">
    <property type="entry name" value="NUOK/Mnh_C1-like"/>
</dbReference>
<comment type="subcellular location">
    <subcellularLocation>
        <location evidence="1">Membrane</location>
        <topology evidence="1">Multi-pass membrane protein</topology>
    </subcellularLocation>
</comment>
<reference evidence="11" key="1">
    <citation type="submission" date="2016-01" db="EMBL/GenBank/DDBJ databases">
        <authorList>
            <person name="Oliw E.H."/>
        </authorList>
    </citation>
    <scope>NUCLEOTIDE SEQUENCE</scope>
</reference>
<evidence type="ECO:0000256" key="8">
    <source>
        <dbReference type="ARBA" id="ARBA00023136"/>
    </source>
</evidence>
<evidence type="ECO:0000256" key="5">
    <source>
        <dbReference type="ARBA" id="ARBA00022967"/>
    </source>
</evidence>
<evidence type="ECO:0000256" key="3">
    <source>
        <dbReference type="ARBA" id="ARBA00016612"/>
    </source>
</evidence>
<dbReference type="Pfam" id="PF00420">
    <property type="entry name" value="Oxidored_q2"/>
    <property type="match status" value="1"/>
</dbReference>
<name>A0A1P8AJ43_9BIVA</name>
<reference evidence="11" key="2">
    <citation type="journal article" date="2017" name="PLoS ONE">
        <title>The Complete Maternally and Paternally Inherited Mitochondrial Genomes of a Freshwater Mussel Potamilus alatus (Bivalvia: Unionidae).</title>
        <authorList>
            <person name="Wen H.B."/>
            <person name="Cao Z.M."/>
            <person name="Hua D."/>
            <person name="Xu P."/>
            <person name="Ma X.Y."/>
            <person name="Jin W."/>
            <person name="Yuan X.H."/>
            <person name="Gu R.B."/>
        </authorList>
    </citation>
    <scope>NUCLEOTIDE SEQUENCE</scope>
</reference>
<organism evidence="11">
    <name type="scientific">Potamilus alatus</name>
    <dbReference type="NCBI Taxonomy" id="81573"/>
    <lineage>
        <taxon>Eukaryota</taxon>
        <taxon>Metazoa</taxon>
        <taxon>Spiralia</taxon>
        <taxon>Lophotrochozoa</taxon>
        <taxon>Mollusca</taxon>
        <taxon>Bivalvia</taxon>
        <taxon>Autobranchia</taxon>
        <taxon>Heteroconchia</taxon>
        <taxon>Palaeoheterodonta</taxon>
        <taxon>Unionida</taxon>
        <taxon>Unionoidea</taxon>
        <taxon>Unionidae</taxon>
        <taxon>Ambleminae</taxon>
        <taxon>Lampsilini</taxon>
        <taxon>Potamilus</taxon>
    </lineage>
</organism>
<dbReference type="RefSeq" id="YP_009346116.1">
    <property type="nucleotide sequence ID" value="NC_033858.1"/>
</dbReference>
<keyword evidence="8 10" id="KW-0472">Membrane</keyword>
<evidence type="ECO:0000256" key="1">
    <source>
        <dbReference type="ARBA" id="ARBA00004141"/>
    </source>
</evidence>